<dbReference type="Gene3D" id="1.20.140.100">
    <property type="entry name" value="Dynein heavy chain, N-terminal domain 2"/>
    <property type="match status" value="1"/>
</dbReference>
<proteinExistence type="inferred from homology"/>
<evidence type="ECO:0000256" key="16">
    <source>
        <dbReference type="ARBA" id="ARBA00058146"/>
    </source>
</evidence>
<feature type="coiled-coil region" evidence="18">
    <location>
        <begin position="3073"/>
        <end position="3100"/>
    </location>
</feature>
<evidence type="ECO:0000256" key="7">
    <source>
        <dbReference type="ARBA" id="ARBA00022741"/>
    </source>
</evidence>
<dbReference type="InterPro" id="IPR024317">
    <property type="entry name" value="Dynein_heavy_chain_D4_dom"/>
</dbReference>
<feature type="coiled-coil region" evidence="18">
    <location>
        <begin position="3299"/>
        <end position="3361"/>
    </location>
</feature>
<evidence type="ECO:0000256" key="14">
    <source>
        <dbReference type="ARBA" id="ARBA00023212"/>
    </source>
</evidence>
<dbReference type="GO" id="GO:0036156">
    <property type="term" value="C:inner dynein arm"/>
    <property type="evidence" value="ECO:0007669"/>
    <property type="project" value="UniProtKB-ARBA"/>
</dbReference>
<dbReference type="Gene3D" id="1.20.920.20">
    <property type="match status" value="1"/>
</dbReference>
<evidence type="ECO:0000256" key="5">
    <source>
        <dbReference type="ARBA" id="ARBA00022701"/>
    </source>
</evidence>
<keyword evidence="21" id="KW-1185">Reference proteome</keyword>
<dbReference type="Pfam" id="PF12781">
    <property type="entry name" value="AAA_9"/>
    <property type="match status" value="1"/>
</dbReference>
<evidence type="ECO:0000256" key="15">
    <source>
        <dbReference type="ARBA" id="ARBA00023273"/>
    </source>
</evidence>
<keyword evidence="4" id="KW-0963">Cytoplasm</keyword>
<evidence type="ECO:0000256" key="9">
    <source>
        <dbReference type="ARBA" id="ARBA00022846"/>
    </source>
</evidence>
<evidence type="ECO:0000256" key="18">
    <source>
        <dbReference type="SAM" id="Coils"/>
    </source>
</evidence>
<dbReference type="EMBL" id="JBGBPQ010000001">
    <property type="protein sequence ID" value="KAL1530755.1"/>
    <property type="molecule type" value="Genomic_DNA"/>
</dbReference>
<evidence type="ECO:0000256" key="3">
    <source>
        <dbReference type="ARBA" id="ARBA00008887"/>
    </source>
</evidence>
<keyword evidence="6" id="KW-0677">Repeat</keyword>
<dbReference type="FunFam" id="1.10.287.2620:FF:000002">
    <property type="entry name" value="Dynein heavy chain 2, axonemal"/>
    <property type="match status" value="1"/>
</dbReference>
<evidence type="ECO:0000256" key="12">
    <source>
        <dbReference type="ARBA" id="ARBA00023069"/>
    </source>
</evidence>
<dbReference type="InterPro" id="IPR024743">
    <property type="entry name" value="Dynein_HC_stalk"/>
</dbReference>
<dbReference type="GO" id="GO:0051959">
    <property type="term" value="F:dynein light intermediate chain binding"/>
    <property type="evidence" value="ECO:0007669"/>
    <property type="project" value="InterPro"/>
</dbReference>
<evidence type="ECO:0000256" key="1">
    <source>
        <dbReference type="ARBA" id="ARBA00004230"/>
    </source>
</evidence>
<dbReference type="GO" id="GO:0031514">
    <property type="term" value="C:motile cilium"/>
    <property type="evidence" value="ECO:0007669"/>
    <property type="project" value="UniProtKB-SubCell"/>
</dbReference>
<dbReference type="Gene3D" id="3.40.50.300">
    <property type="entry name" value="P-loop containing nucleotide triphosphate hydrolases"/>
    <property type="match status" value="5"/>
</dbReference>
<dbReference type="Pfam" id="PF08385">
    <property type="entry name" value="DHC_N1"/>
    <property type="match status" value="1"/>
</dbReference>
<reference evidence="20 21" key="1">
    <citation type="journal article" date="2024" name="Science">
        <title>Giant polyketide synthase enzymes in the biosynthesis of giant marine polyether toxins.</title>
        <authorList>
            <person name="Fallon T.R."/>
            <person name="Shende V.V."/>
            <person name="Wierzbicki I.H."/>
            <person name="Pendleton A.L."/>
            <person name="Watervoot N.F."/>
            <person name="Auber R.P."/>
            <person name="Gonzalez D.J."/>
            <person name="Wisecaver J.H."/>
            <person name="Moore B.S."/>
        </authorList>
    </citation>
    <scope>NUCLEOTIDE SEQUENCE [LARGE SCALE GENOMIC DNA]</scope>
    <source>
        <strain evidence="20 21">12B1</strain>
    </source>
</reference>
<keyword evidence="10" id="KW-0243">Dynein</keyword>
<keyword evidence="9" id="KW-0282">Flagellum</keyword>
<dbReference type="GO" id="GO:0036159">
    <property type="term" value="P:inner dynein arm assembly"/>
    <property type="evidence" value="ECO:0007669"/>
    <property type="project" value="UniProtKB-ARBA"/>
</dbReference>
<evidence type="ECO:0000259" key="19">
    <source>
        <dbReference type="SMART" id="SM00382"/>
    </source>
</evidence>
<dbReference type="Gene3D" id="3.10.490.20">
    <property type="match status" value="1"/>
</dbReference>
<sequence>MATIQKFLTKSVSTLLNVNVGMVDRAINHTYISEFSNGTRLALLFYYQAKEEGDKETVFMTDGAGEPIVGRCVYFVRVAPQGVVIHDEQQINVGMFEGNGHILPTIMRLVGEVYSPLVAKNTFNFGGKMTAKDRADLVVTNERFCERVAKSIEAMECRVALPKDSAHKVENKPAAISAAAANPDIVADFENIVEEWCNIAERVLNETEKDSNRDSEDTGPRTELEWWRSRMAKLNSIMEDLKSTECQVIYNVLQVIKARSLKRWRILNNSITDAVNEAKDNVKYLSTLDKYIEPLYSGDPLSIIDALPGLLNNIRMMHTIARYYATPAQMSVLFMKITEQMIVNCRKYVNKEGNMWDQPSASLIGQLKSCVKLYDSYRECYENAKASLAEKPAGKQFDFNENIIFGKFTLFHRRVEKLIDLFTTVDQFTVLAKHNLEGMDGLMNNFFAMVTDFKRKPYDLFDFAANQFDRDYLEFLANIHELESSLQSYINVSFENITSTESALAMLMQLRKILQRESLKDDLDSKMTTIFQHYNTDLETVMRTYEKFKTGPPHVRNAPPVAGDVMWARQLMRRIEGPMHYFRDVHELTDSKDGRKSVKVYNKIARTIVEFETLWHIAWVKGVETAKSGLQSTLIVRHPQTNKLHVNFDHQILELLRESKCLMRIGYEIPDSAKMVLMQEDKFKNYFNLLSYALAEYETVMAGVPPTLAPLLQPHLKELERVILPGMVTLTWTSMNIDSYLARFHAELMRFNDLVFKLRDIMDNRLIRNEQKVAGLNLLDLPSGDTQESYMLEKFVSTQIAWADARTEEMAAKNKEVEEAMKDLVGLVLKYKLTYTSDTTDPADIAKLAEQFSSQMYTAVLNCTKQTLVSLKTRVGSRSLTGVLFVEKPFFEVNVVLNLPDIVMEPPLNEIQDAINTATRAVLSSSKRLEMWENDSVEGQPKRTVYEVISRDREVVRTVMLLAGAIEGVKRQVHEFLNTFIKYDYLWKDNKMKAYNAFMSNEPTLEDFETELKKYDMVQNEISKIPEKHSIGALALDTGPLKQALIKEARTWKEQYARNLHYQAKTELDTITQWIDQMNRYLKREINDLDDVRMAMKYLSEIREKETMLDWEFGPVEEKYALLNRYNVVMPKEENDAVTDLPYSWRKLKKESDSITEGLRDKQKAFRKGLVRNVRMFTVDVIQFRNDFEANGPGVPGLPPMDANERLRKFQRLYEERERKWEAYVAGEQLFGLPITQYPELEKTKGELELLEKLYNLYTTVLTTVADYNDLPWMEVQKPETIEMMSKKMEEFQAACKRMPKDLRGWDAYIELKKTVDDFLGSLPLVHQLAHHALRPRHWNHLMELTGKQLNVQAETFKLSTLLEAGLLDCAEDVEDIATSAVKELAIETKLNDIANDWNARFLTFGQFKTRGPIVLNGGSTAEMLEALEETQMNLGSMSASRFVIPFKEEADEWVLKLSSVSEILEQWMQVQAMWQYLEAVFTSGDIAKQLPQESKRFQGIDKNWVKIMSKGNENPLVISYIYGNDVLKQLLPHMIEQLELCQKALSGYLDQKRAAFPRFFFVADATLLEVLSQGSNPQAIQPHLQSVFDSVVSVQFDRKEKTLINVLESAEGQNVRLMQPVRAEGNIEEWLDRLLKEMHSTLNKIVYNAASDCETMGTEEFTHKYQAQISLIGIQFKWTLDSEDALFRAKSEKGIMKATVKKCLQRLNELVGINMRSDQDLRQFGKWTRKKVETMILVDVHQKDVFEEVEKRRVKDPEDFLWQAQARFYWRHDLDHAQISIADVDFKYMNEYLGVKERLVITPLTDRCYITLSQALGMCLGGAPAGPAGTGKTETTKDMGCTLGKYVMVTNCSDQMDYRALGGIYKGLAMSGCWGCFDEFNRIDLEVLSVAAQQVSNVLTAIKMDVKIFQFTDGSMVNLDKEVGFFITMNPGYAGRQELPENLKSLFRGVTMMVPDREIIMKVKLTGCGYQENALLAKKFNVLYALCEQQLSKQPHYDFGLRNILAVLRTAGTSLRNAKGTNVSEPMLIMRTLRDMNLSKFVAEDVPLFIALIDDLFPGLKVDKMTHEKVQPAVMKAILDCNLQQHEKWINKIIQVFEMSLVRHSLMAVGPSGLGKSKIVEVLHKALSSISVGADELVDPMIGQPHREVQLNPKAITSPQMFGSLDIVANEWTEGIFAQLWRKYNRDKKTFTWLILDGPVDAIWIENMNTVMDDNRILTLANNDRIPMLRPNVTLHFEVEDLRNASPATVSRAGIIYISEADLGYEPMVKSWLGTRPKDAHVIEIYMEKYITFMIEFLKKECRPKMNIADISLCTSMCTLIDSMLKDLPEAPSEAAIERFVIYALIWTVAGVLESPDRAKVDKALRTLTNNLPEVEHPDTIYEYRVDDSNAEYAWSNWGSVLPKWVFKGLDLAKEFASLLIPTIDSVRTEHNISLSIKMSRPVILVGGPGTAKTSIILQVIDKADPAAISFKKLSFSAATTPQILQRQIEACVEKRQGKTFGPPGGKKMYVFIDDFSMPLINTWGDQITLELMRQLVERVGFYNLDKPGEWKFIVDLIFLTAMLHPGGGKNDIPNRAKRHFHVMNVTLPSVASINQIFGAMSEAKFSESAVPEVIELSRSLVPMTIAIWEKVKTKMLPTPAKFHYLFNLRDLSRVFQGIFAVDVKETLSSSFTLLALWKHECTRVFSDKLVDHQDKNWFSKEMFNVLDGFSTHFGPDISQLKERESSNGPIYFVDFLRPPGEDPETGESLPAPKVYEPVETTRFDDVRKVSQSYMSKFNESFKLLRMELVFFHDALEHLCRITRLFGLSRGSALLVGVGGSGKQSLSRLAAFIANCRFFQITLTKTYNTNNLLEDFKPLYRRAGIENKGVCFMITDKEIKDESFLEYINIFLNTGELPNLFPRDELEAIIGEMGEKYLQIYKNAEPTPDLLWTFFIERVRQNLHLSLCFSPVGVKFRTRAQQFPGLVNGCTIDWFLPWPEQALSDVATAYIGKFKELKGDAEVRSRLIKHMAYVHSRMAPMCSDYFERYRRNVYVTPKSYLGFIDEYQKVYVKKLEHISVLADSINVGLDKLLEAGADVEKMKIELKDKEKTLVVAQEKSAVLLQEITASTAKAEKKKAEVQAVKDTLAGEAEVIGSQKDSVEQDLLAAKPALDDAENALKAITAKDIGLLKQLKQPPDLVKRVFDVVLILFQREIVPSTAVVVETKRGAVTQLEGSWQFALPMMADIGFLGNLERFNKDAINDETVELLYPYLSAPDFTSEDAKKVAGALAGLCTWSRAMALYVDIAKVVKPKMEALKLAEGKLKSANAKLAKAQAELDAVQAELDAMQQQFDEALANKQRLQDDADATQKRMDAANRLIGGLAGERKRWGEQSEAFADEIRRLAGDVAMACAFISYVGPFNAEFRERLQLQEFYKDCVAKQVPCTEDLRISTFLVEQSQIGDWNQEGLPTDELSIQNGIMVTRSQKWPLMIDPQSQGLSWIKKREEANQLRVTSLIDKRFRNTLEDAMAFGTPMLIENVEEEIDPILDPVLNKEIQRKGRNLIIQLSDKECEFSESFRLFMCSKLANPHYTPETFAQLTVINFTVTMSGLEQQLLGRVLGFERAELEEQKQKLVEEVNHNKKVLKGLEDDLLYRLANSTGNLLDDAELIDVLQQTKETGIEVAEKLLNAEDTDKRINTAREEYRPVATRSSLLYFLVVDMASINNMYMVSLQQFLQLFDYSIENSDKAPLASKRIINIIEYVTFHVTLYMWRGLFERHKKIWTLMLAMKIEQVADRLSASYVSCLLKGGGALETKSERPKPHDWIPDPVWLNAIQLSRTVQMLRDLPDALDRAGDAWRAWYDFDAPETQEFPDYNERLDTFEKMLLVRAIREDRALLATDSYINASLGKRYVLSKPLDLKAISEESTAYVPAITLLSTGSDPTTIIVELARKKKIKVVSISMGQGQEPAARKLLEQGTTEGCWVLLQNCHLGLNFMIEVEQWILTLNETLETFRLWITAEPHPKFPIGLLQTSIKFTNEAPAGVQAGLKASYNWLNQDVLDSVSEPKWKIMLFALCFMHTIVQERRKFGPLGFNVPYEFSQADLSACVNYIQNHLNDMELKKRPVDWITVNYMVCDVQYGGKITDDFDRRLFNTYGKSWLTEKCLAPDFVFMPGNDQYSIPVANEIEVYRKYIQDLPLVDDPELFGLHANADLVYRSNLTKQVLNTILDIQPKEGGAAGGLTREEIVLKMVEDLQTKCPPDYNADNVKSSIKVLGGLSKPLNICLKQEIDRLQKVLKRLRTDLASLKLAIAGTIVMSPELADALDALFLARVPSGWSKVSDLAAPSMGVWFVNILNRADQLTNWLKNGRPLCFWLTGFFNASGFLTANRQDVCRGHAKDNWALDDVVSTFDVLKQEKDDVKHAPAEGIYIYGLFLDGCRWDKAKGSLVDSEAKVLFAPLPVLHISATGSIDKTKVKDTIYECPVYRAPKRTGLNFITSVKLKSDEGSMKWVLRGVALLTTTD</sequence>
<dbReference type="Pfam" id="PF25007">
    <property type="entry name" value="DYH2-5-8_CC"/>
    <property type="match status" value="1"/>
</dbReference>
<dbReference type="Gene3D" id="1.10.287.2620">
    <property type="match status" value="1"/>
</dbReference>
<dbReference type="InterPro" id="IPR041589">
    <property type="entry name" value="DNAH3_AAA_lid_1"/>
</dbReference>
<dbReference type="InterPro" id="IPR042222">
    <property type="entry name" value="Dynein_2_N"/>
</dbReference>
<dbReference type="FunFam" id="1.20.140.100:FF:000003">
    <property type="entry name" value="Dynein, axonemal, heavy chain 5"/>
    <property type="match status" value="1"/>
</dbReference>
<dbReference type="InterPro" id="IPR056759">
    <property type="entry name" value="DYH2-5-8_CC"/>
</dbReference>
<dbReference type="GO" id="GO:0005524">
    <property type="term" value="F:ATP binding"/>
    <property type="evidence" value="ECO:0007669"/>
    <property type="project" value="UniProtKB-KW"/>
</dbReference>
<dbReference type="InterPro" id="IPR013594">
    <property type="entry name" value="Dynein_heavy_tail"/>
</dbReference>
<dbReference type="Gene3D" id="3.20.180.20">
    <property type="entry name" value="Dynein heavy chain, N-terminal domain 2"/>
    <property type="match status" value="1"/>
</dbReference>
<evidence type="ECO:0000256" key="13">
    <source>
        <dbReference type="ARBA" id="ARBA00023175"/>
    </source>
</evidence>
<dbReference type="Gene3D" id="1.20.1270.280">
    <property type="match status" value="1"/>
</dbReference>
<dbReference type="InterPro" id="IPR041658">
    <property type="entry name" value="AAA_lid_11"/>
</dbReference>
<evidence type="ECO:0000256" key="17">
    <source>
        <dbReference type="ARBA" id="ARBA00065818"/>
    </source>
</evidence>
<accession>A0AB34KE80</accession>
<dbReference type="InterPro" id="IPR042219">
    <property type="entry name" value="AAA_lid_11_sf"/>
</dbReference>
<dbReference type="Pfam" id="PF12780">
    <property type="entry name" value="AAA_8"/>
    <property type="match status" value="1"/>
</dbReference>
<dbReference type="Pfam" id="PF17852">
    <property type="entry name" value="Dynein_AAA_lid"/>
    <property type="match status" value="1"/>
</dbReference>
<dbReference type="InterPro" id="IPR043160">
    <property type="entry name" value="Dynein_C_barrel"/>
</dbReference>
<dbReference type="InterPro" id="IPR043157">
    <property type="entry name" value="Dynein_AAA1S"/>
</dbReference>
<dbReference type="FunFam" id="1.10.8.1220:FF:000001">
    <property type="entry name" value="Dynein axonemal heavy chain 5"/>
    <property type="match status" value="1"/>
</dbReference>
<dbReference type="Pfam" id="PF18199">
    <property type="entry name" value="Dynein_C"/>
    <property type="match status" value="1"/>
</dbReference>
<dbReference type="FunFam" id="3.10.490.20:FF:000010">
    <property type="entry name" value="Dynein heavy chain, putative"/>
    <property type="match status" value="1"/>
</dbReference>
<dbReference type="InterPro" id="IPR026983">
    <property type="entry name" value="DHC"/>
</dbReference>
<dbReference type="FunFam" id="3.40.50.300:FF:000049">
    <property type="entry name" value="Dynein, axonemal, heavy chain 5"/>
    <property type="match status" value="1"/>
</dbReference>
<comment type="subcellular location">
    <subcellularLocation>
        <location evidence="1">Cell projection</location>
        <location evidence="1">Cilium</location>
        <location evidence="1">Flagellum</location>
    </subcellularLocation>
    <subcellularLocation>
        <location evidence="2">Cytoplasm</location>
        <location evidence="2">Cytoskeleton</location>
        <location evidence="2">Cilium axoneme</location>
    </subcellularLocation>
</comment>
<dbReference type="SMART" id="SM00382">
    <property type="entry name" value="AAA"/>
    <property type="match status" value="3"/>
</dbReference>
<comment type="caution">
    <text evidence="20">The sequence shown here is derived from an EMBL/GenBank/DDBJ whole genome shotgun (WGS) entry which is preliminary data.</text>
</comment>
<gene>
    <name evidence="20" type="ORF">AB1Y20_001654</name>
</gene>
<feature type="domain" description="AAA+ ATPase" evidence="19">
    <location>
        <begin position="2440"/>
        <end position="2588"/>
    </location>
</feature>
<dbReference type="InterPro" id="IPR003593">
    <property type="entry name" value="AAA+_ATPase"/>
</dbReference>
<dbReference type="Gene3D" id="1.20.58.1120">
    <property type="match status" value="1"/>
</dbReference>
<dbReference type="FunFam" id="3.20.180.20:FF:000001">
    <property type="entry name" value="Dynein axonemal heavy chain 5"/>
    <property type="match status" value="1"/>
</dbReference>
<dbReference type="Gene3D" id="1.10.8.1220">
    <property type="match status" value="1"/>
</dbReference>
<keyword evidence="15" id="KW-0966">Cell projection</keyword>
<keyword evidence="12" id="KW-0969">Cilium</keyword>
<dbReference type="InterPro" id="IPR035699">
    <property type="entry name" value="AAA_6"/>
</dbReference>
<dbReference type="InterPro" id="IPR027417">
    <property type="entry name" value="P-loop_NTPase"/>
</dbReference>
<dbReference type="Gene3D" id="1.10.8.720">
    <property type="entry name" value="Region D6 of dynein motor"/>
    <property type="match status" value="1"/>
</dbReference>
<dbReference type="Pfam" id="PF12777">
    <property type="entry name" value="MT"/>
    <property type="match status" value="1"/>
</dbReference>
<keyword evidence="7" id="KW-0547">Nucleotide-binding</keyword>
<dbReference type="PANTHER" id="PTHR46532">
    <property type="entry name" value="MALE FERTILITY FACTOR KL5"/>
    <property type="match status" value="1"/>
</dbReference>
<keyword evidence="14" id="KW-0206">Cytoskeleton</keyword>
<keyword evidence="11 18" id="KW-0175">Coiled coil</keyword>
<dbReference type="FunFam" id="1.20.920.30:FF:000002">
    <property type="entry name" value="Dynein axonemal heavy chain 3"/>
    <property type="match status" value="1"/>
</dbReference>
<dbReference type="Pfam" id="PF12775">
    <property type="entry name" value="AAA_7"/>
    <property type="match status" value="1"/>
</dbReference>
<dbReference type="InterPro" id="IPR042228">
    <property type="entry name" value="Dynein_linker_3"/>
</dbReference>
<keyword evidence="13" id="KW-0505">Motor protein</keyword>
<dbReference type="FunFam" id="3.40.50.300:FF:000044">
    <property type="entry name" value="Dynein heavy chain 5, axonemal"/>
    <property type="match status" value="1"/>
</dbReference>
<dbReference type="GO" id="GO:0060294">
    <property type="term" value="P:cilium movement involved in cell motility"/>
    <property type="evidence" value="ECO:0007669"/>
    <property type="project" value="UniProtKB-ARBA"/>
</dbReference>
<feature type="coiled-coil region" evidence="18">
    <location>
        <begin position="4265"/>
        <end position="4292"/>
    </location>
</feature>
<dbReference type="FunFam" id="1.10.8.710:FF:000003">
    <property type="entry name" value="Dynein axonemal heavy chain 5"/>
    <property type="match status" value="1"/>
</dbReference>
<comment type="subunit">
    <text evidence="17">Consists of at least 3 heavy chains (alpha, beta and gamma), 2 intermediate chains and 8 light chains.</text>
</comment>
<name>A0AB34KE80_PRYPA</name>
<dbReference type="Pfam" id="PF03028">
    <property type="entry name" value="Dynein_heavy"/>
    <property type="match status" value="1"/>
</dbReference>
<feature type="domain" description="AAA+ ATPase" evidence="19">
    <location>
        <begin position="2103"/>
        <end position="2242"/>
    </location>
</feature>
<evidence type="ECO:0000256" key="11">
    <source>
        <dbReference type="ARBA" id="ARBA00023054"/>
    </source>
</evidence>
<dbReference type="PANTHER" id="PTHR46532:SF4">
    <property type="entry name" value="AAA+ ATPASE DOMAIN-CONTAINING PROTEIN"/>
    <property type="match status" value="1"/>
</dbReference>
<feature type="domain" description="AAA+ ATPase" evidence="19">
    <location>
        <begin position="1821"/>
        <end position="1958"/>
    </location>
</feature>
<evidence type="ECO:0000313" key="20">
    <source>
        <dbReference type="EMBL" id="KAL1530755.1"/>
    </source>
</evidence>
<evidence type="ECO:0000256" key="6">
    <source>
        <dbReference type="ARBA" id="ARBA00022737"/>
    </source>
</evidence>
<evidence type="ECO:0000256" key="2">
    <source>
        <dbReference type="ARBA" id="ARBA00004430"/>
    </source>
</evidence>
<dbReference type="FunFam" id="1.20.920.20:FF:000001">
    <property type="entry name" value="dynein heavy chain 2, axonemal"/>
    <property type="match status" value="1"/>
</dbReference>
<dbReference type="InterPro" id="IPR013602">
    <property type="entry name" value="Dynein_heavy_linker"/>
</dbReference>
<evidence type="ECO:0000256" key="4">
    <source>
        <dbReference type="ARBA" id="ARBA00022490"/>
    </source>
</evidence>
<dbReference type="FunFam" id="3.40.50.300:FF:000320">
    <property type="entry name" value="Dynein, axonemal, heavy chain 5"/>
    <property type="match status" value="1"/>
</dbReference>
<dbReference type="InterPro" id="IPR004273">
    <property type="entry name" value="Dynein_heavy_D6_P-loop"/>
</dbReference>
<keyword evidence="5" id="KW-0493">Microtubule</keyword>
<dbReference type="SUPFAM" id="SSF52540">
    <property type="entry name" value="P-loop containing nucleoside triphosphate hydrolases"/>
    <property type="match status" value="4"/>
</dbReference>
<organism evidence="20 21">
    <name type="scientific">Prymnesium parvum</name>
    <name type="common">Toxic golden alga</name>
    <dbReference type="NCBI Taxonomy" id="97485"/>
    <lineage>
        <taxon>Eukaryota</taxon>
        <taxon>Haptista</taxon>
        <taxon>Haptophyta</taxon>
        <taxon>Prymnesiophyceae</taxon>
        <taxon>Prymnesiales</taxon>
        <taxon>Prymnesiaceae</taxon>
        <taxon>Prymnesium</taxon>
    </lineage>
</organism>
<dbReference type="Gene3D" id="1.10.8.710">
    <property type="match status" value="1"/>
</dbReference>
<dbReference type="GO" id="GO:0008017">
    <property type="term" value="F:microtubule binding"/>
    <property type="evidence" value="ECO:0007669"/>
    <property type="project" value="UniProtKB-ARBA"/>
</dbReference>
<dbReference type="Gene3D" id="1.10.472.130">
    <property type="match status" value="1"/>
</dbReference>
<evidence type="ECO:0000256" key="8">
    <source>
        <dbReference type="ARBA" id="ARBA00022840"/>
    </source>
</evidence>
<dbReference type="Gene3D" id="1.20.920.30">
    <property type="match status" value="1"/>
</dbReference>
<dbReference type="Proteomes" id="UP001515480">
    <property type="component" value="Unassembled WGS sequence"/>
</dbReference>
<comment type="function">
    <text evidence="16">Force generating protein of eukaryotic cilia and flagella. Produces force towards the minus ends of microtubules. Dynein has ATPase activity; the force-producing power stroke is thought to occur on release of ADP.</text>
</comment>
<evidence type="ECO:0000313" key="21">
    <source>
        <dbReference type="Proteomes" id="UP001515480"/>
    </source>
</evidence>
<dbReference type="Pfam" id="PF18198">
    <property type="entry name" value="AAA_lid_11"/>
    <property type="match status" value="1"/>
</dbReference>
<dbReference type="InterPro" id="IPR041466">
    <property type="entry name" value="Dynein_AAA5_ext"/>
</dbReference>
<dbReference type="InterPro" id="IPR041228">
    <property type="entry name" value="Dynein_C"/>
</dbReference>
<dbReference type="Pfam" id="PF08393">
    <property type="entry name" value="DHC_N2"/>
    <property type="match status" value="1"/>
</dbReference>
<dbReference type="GO" id="GO:0005874">
    <property type="term" value="C:microtubule"/>
    <property type="evidence" value="ECO:0007669"/>
    <property type="project" value="UniProtKB-KW"/>
</dbReference>
<protein>
    <recommendedName>
        <fullName evidence="19">AAA+ ATPase domain-containing protein</fullName>
    </recommendedName>
</protein>
<dbReference type="Gene3D" id="6.10.140.1060">
    <property type="match status" value="1"/>
</dbReference>
<dbReference type="FunFam" id="3.40.50.300:FF:002141">
    <property type="entry name" value="Dynein heavy chain"/>
    <property type="match status" value="1"/>
</dbReference>
<dbReference type="GO" id="GO:0008569">
    <property type="term" value="F:minus-end-directed microtubule motor activity"/>
    <property type="evidence" value="ECO:0007669"/>
    <property type="project" value="InterPro"/>
</dbReference>
<dbReference type="GO" id="GO:0045505">
    <property type="term" value="F:dynein intermediate chain binding"/>
    <property type="evidence" value="ECO:0007669"/>
    <property type="project" value="InterPro"/>
</dbReference>
<comment type="similarity">
    <text evidence="3">Belongs to the dynein heavy chain family.</text>
</comment>
<keyword evidence="8" id="KW-0067">ATP-binding</keyword>
<dbReference type="Pfam" id="PF12774">
    <property type="entry name" value="AAA_6"/>
    <property type="match status" value="1"/>
</dbReference>
<dbReference type="InterPro" id="IPR035706">
    <property type="entry name" value="AAA_9"/>
</dbReference>
<evidence type="ECO:0000256" key="10">
    <source>
        <dbReference type="ARBA" id="ARBA00023017"/>
    </source>
</evidence>
<dbReference type="Pfam" id="PF17857">
    <property type="entry name" value="AAA_lid_1"/>
    <property type="match status" value="1"/>
</dbReference>